<dbReference type="AlphaFoldDB" id="A0A174EZI3"/>
<protein>
    <submittedName>
        <fullName evidence="1">Uncharacterized protein</fullName>
    </submittedName>
</protein>
<evidence type="ECO:0000313" key="1">
    <source>
        <dbReference type="EMBL" id="CUO42068.1"/>
    </source>
</evidence>
<accession>A0A174EZI3</accession>
<dbReference type="Proteomes" id="UP000095517">
    <property type="component" value="Unassembled WGS sequence"/>
</dbReference>
<proteinExistence type="predicted"/>
<dbReference type="EMBL" id="CYZH01000009">
    <property type="protein sequence ID" value="CUO42068.1"/>
    <property type="molecule type" value="Genomic_DNA"/>
</dbReference>
<reference evidence="1 2" key="1">
    <citation type="submission" date="2015-09" db="EMBL/GenBank/DDBJ databases">
        <authorList>
            <consortium name="Pathogen Informatics"/>
        </authorList>
    </citation>
    <scope>NUCLEOTIDE SEQUENCE [LARGE SCALE GENOMIC DNA]</scope>
    <source>
        <strain evidence="1 2">2789STDY5608840</strain>
    </source>
</reference>
<evidence type="ECO:0000313" key="2">
    <source>
        <dbReference type="Proteomes" id="UP000095517"/>
    </source>
</evidence>
<gene>
    <name evidence="1" type="ORF">ERS852397_01987</name>
</gene>
<organism evidence="1 2">
    <name type="scientific">Bacteroides finegoldii</name>
    <dbReference type="NCBI Taxonomy" id="338188"/>
    <lineage>
        <taxon>Bacteria</taxon>
        <taxon>Pseudomonadati</taxon>
        <taxon>Bacteroidota</taxon>
        <taxon>Bacteroidia</taxon>
        <taxon>Bacteroidales</taxon>
        <taxon>Bacteroidaceae</taxon>
        <taxon>Bacteroides</taxon>
    </lineage>
</organism>
<sequence>MYYSCKDKSLSETSGFQEKITADGMNNLVLKQEALQIYYEHNYYIYNNFIVGTTINIQINSKVCIHSKFKLFYKYFLKWIYIILFIEN</sequence>
<name>A0A174EZI3_9BACE</name>